<evidence type="ECO:0000313" key="3">
    <source>
        <dbReference type="Proteomes" id="UP000270291"/>
    </source>
</evidence>
<keyword evidence="3" id="KW-1185">Reference proteome</keyword>
<name>A0A3R9PU05_9BACT</name>
<feature type="chain" id="PRO_5018771014" evidence="1">
    <location>
        <begin position="22"/>
        <end position="276"/>
    </location>
</feature>
<proteinExistence type="predicted"/>
<sequence length="276" mass="31852">MNRRWLLFSALTLPLAAALTAFGPASEATRTVTNHSFERGETLQYKVHYGLINAAEATIEVDDAVHRVNERPCYKATVTGRTTGSFDFFLRIRDTWRSYIDTTSILPQRFFRNIEENNYRKHETVEFDHLRDVAEVESHKRDKNNVKKGTFKIPNNVQDIVSGFYFLRTLNYDQRKVGEVIKVQGFFDEDVFNMDVVYKGREVVETKAGTIRVIRLVPKMPSNKIFKGENAVSVYLSDDRNKVPVLIQAEMFVGAVKVDLYKYKGLRNRLNLVAQK</sequence>
<accession>A0A3R9PU05</accession>
<dbReference type="OrthoDB" id="9808473at2"/>
<dbReference type="InterPro" id="IPR021457">
    <property type="entry name" value="DUF3108"/>
</dbReference>
<protein>
    <submittedName>
        <fullName evidence="2">DUF3108 domain-containing protein</fullName>
    </submittedName>
</protein>
<comment type="caution">
    <text evidence="2">The sequence shown here is derived from an EMBL/GenBank/DDBJ whole genome shotgun (WGS) entry which is preliminary data.</text>
</comment>
<organism evidence="2 3">
    <name type="scientific">Hymenobacter perfusus</name>
    <dbReference type="NCBI Taxonomy" id="1236770"/>
    <lineage>
        <taxon>Bacteria</taxon>
        <taxon>Pseudomonadati</taxon>
        <taxon>Bacteroidota</taxon>
        <taxon>Cytophagia</taxon>
        <taxon>Cytophagales</taxon>
        <taxon>Hymenobacteraceae</taxon>
        <taxon>Hymenobacter</taxon>
    </lineage>
</organism>
<evidence type="ECO:0000256" key="1">
    <source>
        <dbReference type="SAM" id="SignalP"/>
    </source>
</evidence>
<reference evidence="2 3" key="1">
    <citation type="submission" date="2018-12" db="EMBL/GenBank/DDBJ databases">
        <authorList>
            <person name="Feng G."/>
            <person name="Zhu H."/>
        </authorList>
    </citation>
    <scope>NUCLEOTIDE SEQUENCE [LARGE SCALE GENOMIC DNA]</scope>
    <source>
        <strain evidence="2 3">LMG 26000</strain>
    </source>
</reference>
<dbReference type="AlphaFoldDB" id="A0A3R9PU05"/>
<feature type="signal peptide" evidence="1">
    <location>
        <begin position="1"/>
        <end position="21"/>
    </location>
</feature>
<dbReference type="RefSeq" id="WP_125435218.1">
    <property type="nucleotide sequence ID" value="NZ_RWIU01000001.1"/>
</dbReference>
<gene>
    <name evidence="2" type="ORF">EI293_01970</name>
</gene>
<dbReference type="Pfam" id="PF11306">
    <property type="entry name" value="DUF3108"/>
    <property type="match status" value="1"/>
</dbReference>
<dbReference type="EMBL" id="RWIU01000001">
    <property type="protein sequence ID" value="RSK45966.1"/>
    <property type="molecule type" value="Genomic_DNA"/>
</dbReference>
<dbReference type="Proteomes" id="UP000270291">
    <property type="component" value="Unassembled WGS sequence"/>
</dbReference>
<keyword evidence="1" id="KW-0732">Signal</keyword>
<evidence type="ECO:0000313" key="2">
    <source>
        <dbReference type="EMBL" id="RSK45966.1"/>
    </source>
</evidence>